<organism evidence="9 10">
    <name type="scientific">Acyrthosiphon pisum</name>
    <name type="common">Pea aphid</name>
    <dbReference type="NCBI Taxonomy" id="7029"/>
    <lineage>
        <taxon>Eukaryota</taxon>
        <taxon>Metazoa</taxon>
        <taxon>Ecdysozoa</taxon>
        <taxon>Arthropoda</taxon>
        <taxon>Hexapoda</taxon>
        <taxon>Insecta</taxon>
        <taxon>Pterygota</taxon>
        <taxon>Neoptera</taxon>
        <taxon>Paraneoptera</taxon>
        <taxon>Hemiptera</taxon>
        <taxon>Sternorrhyncha</taxon>
        <taxon>Aphidomorpha</taxon>
        <taxon>Aphidoidea</taxon>
        <taxon>Aphididae</taxon>
        <taxon>Macrosiphini</taxon>
        <taxon>Acyrthosiphon</taxon>
    </lineage>
</organism>
<keyword evidence="2" id="KW-0677">Repeat</keyword>
<protein>
    <submittedName>
        <fullName evidence="9">Uncharacterized protein</fullName>
    </submittedName>
</protein>
<evidence type="ECO:0000256" key="3">
    <source>
        <dbReference type="ARBA" id="ARBA00022776"/>
    </source>
</evidence>
<evidence type="ECO:0000256" key="6">
    <source>
        <dbReference type="ARBA" id="ARBA00023306"/>
    </source>
</evidence>
<dbReference type="EnsemblMetazoa" id="XM_001950947.4">
    <property type="protein sequence ID" value="XP_001950982.1"/>
    <property type="gene ID" value="LOC100164425"/>
</dbReference>
<dbReference type="Pfam" id="PF00515">
    <property type="entry name" value="TPR_1"/>
    <property type="match status" value="1"/>
</dbReference>
<dbReference type="OMA" id="DPFHNNA"/>
<dbReference type="PROSITE" id="PS50005">
    <property type="entry name" value="TPR"/>
    <property type="match status" value="1"/>
</dbReference>
<evidence type="ECO:0000256" key="2">
    <source>
        <dbReference type="ARBA" id="ARBA00022737"/>
    </source>
</evidence>
<dbReference type="GO" id="GO:0045842">
    <property type="term" value="P:positive regulation of mitotic metaphase/anaphase transition"/>
    <property type="evidence" value="ECO:0007669"/>
    <property type="project" value="TreeGrafter"/>
</dbReference>
<keyword evidence="10" id="KW-1185">Reference proteome</keyword>
<keyword evidence="4" id="KW-0833">Ubl conjugation pathway</keyword>
<dbReference type="SUPFAM" id="SSF48452">
    <property type="entry name" value="TPR-like"/>
    <property type="match status" value="2"/>
</dbReference>
<dbReference type="Proteomes" id="UP000007819">
    <property type="component" value="Chromosome A1"/>
</dbReference>
<feature type="compositionally biased region" description="Low complexity" evidence="8">
    <location>
        <begin position="636"/>
        <end position="656"/>
    </location>
</feature>
<dbReference type="GO" id="GO:0051301">
    <property type="term" value="P:cell division"/>
    <property type="evidence" value="ECO:0007669"/>
    <property type="project" value="UniProtKB-KW"/>
</dbReference>
<accession>A0A8R1W8A5</accession>
<evidence type="ECO:0000256" key="4">
    <source>
        <dbReference type="ARBA" id="ARBA00022786"/>
    </source>
</evidence>
<dbReference type="PANTHER" id="PTHR12558">
    <property type="entry name" value="CELL DIVISION CYCLE 16,23,27"/>
    <property type="match status" value="1"/>
</dbReference>
<dbReference type="Pfam" id="PF12895">
    <property type="entry name" value="ANAPC3"/>
    <property type="match status" value="1"/>
</dbReference>
<evidence type="ECO:0000313" key="10">
    <source>
        <dbReference type="Proteomes" id="UP000007819"/>
    </source>
</evidence>
<feature type="region of interest" description="Disordered" evidence="8">
    <location>
        <begin position="589"/>
        <end position="671"/>
    </location>
</feature>
<dbReference type="GO" id="GO:0031145">
    <property type="term" value="P:anaphase-promoting complex-dependent catabolic process"/>
    <property type="evidence" value="ECO:0007669"/>
    <property type="project" value="TreeGrafter"/>
</dbReference>
<evidence type="ECO:0000256" key="8">
    <source>
        <dbReference type="SAM" id="MobiDB-lite"/>
    </source>
</evidence>
<dbReference type="CTD" id="8881"/>
<dbReference type="AlphaFoldDB" id="A0A8R1W8A5"/>
<dbReference type="PROSITE" id="PS50293">
    <property type="entry name" value="TPR_REGION"/>
    <property type="match status" value="1"/>
</dbReference>
<feature type="repeat" description="TPR" evidence="7">
    <location>
        <begin position="448"/>
        <end position="481"/>
    </location>
</feature>
<dbReference type="SMART" id="SM00028">
    <property type="entry name" value="TPR"/>
    <property type="match status" value="7"/>
</dbReference>
<keyword evidence="6" id="KW-0131">Cell cycle</keyword>
<dbReference type="RefSeq" id="XP_001950982.1">
    <property type="nucleotide sequence ID" value="XM_001950947.4"/>
</dbReference>
<reference evidence="10" key="1">
    <citation type="submission" date="2010-06" db="EMBL/GenBank/DDBJ databases">
        <authorList>
            <person name="Jiang H."/>
            <person name="Abraham K."/>
            <person name="Ali S."/>
            <person name="Alsbrooks S.L."/>
            <person name="Anim B.N."/>
            <person name="Anosike U.S."/>
            <person name="Attaway T."/>
            <person name="Bandaranaike D.P."/>
            <person name="Battles P.K."/>
            <person name="Bell S.N."/>
            <person name="Bell A.V."/>
            <person name="Beltran B."/>
            <person name="Bickham C."/>
            <person name="Bustamante Y."/>
            <person name="Caleb T."/>
            <person name="Canada A."/>
            <person name="Cardenas V."/>
            <person name="Carter K."/>
            <person name="Chacko J."/>
            <person name="Chandrabose M.N."/>
            <person name="Chavez D."/>
            <person name="Chavez A."/>
            <person name="Chen L."/>
            <person name="Chu H.-S."/>
            <person name="Claassen K.J."/>
            <person name="Cockrell R."/>
            <person name="Collins M."/>
            <person name="Cooper J.A."/>
            <person name="Cree A."/>
            <person name="Curry S.M."/>
            <person name="Da Y."/>
            <person name="Dao M.D."/>
            <person name="Das B."/>
            <person name="Davila M.-L."/>
            <person name="Davy-Carroll L."/>
            <person name="Denson S."/>
            <person name="Dinh H."/>
            <person name="Ebong V.E."/>
            <person name="Edwards J.R."/>
            <person name="Egan A."/>
            <person name="El-Daye J."/>
            <person name="Escobedo L."/>
            <person name="Fernandez S."/>
            <person name="Fernando P.R."/>
            <person name="Flagg N."/>
            <person name="Forbes L.D."/>
            <person name="Fowler R.G."/>
            <person name="Fu Q."/>
            <person name="Gabisi R.A."/>
            <person name="Ganer J."/>
            <person name="Garbino Pronczuk A."/>
            <person name="Garcia R.M."/>
            <person name="Garner T."/>
            <person name="Garrett T.E."/>
            <person name="Gonzalez D.A."/>
            <person name="Hamid H."/>
            <person name="Hawkins E.S."/>
            <person name="Hirani K."/>
            <person name="Hogues M.E."/>
            <person name="Hollins B."/>
            <person name="Hsiao C.-H."/>
            <person name="Jabil R."/>
            <person name="James M.L."/>
            <person name="Jhangiani S.N."/>
            <person name="Johnson B."/>
            <person name="Johnson Q."/>
            <person name="Joshi V."/>
            <person name="Kalu J.B."/>
            <person name="Kam C."/>
            <person name="Kashfia A."/>
            <person name="Keebler J."/>
            <person name="Kisamo H."/>
            <person name="Kovar C.L."/>
            <person name="Lago L.A."/>
            <person name="Lai C.-Y."/>
            <person name="Laidlaw J."/>
            <person name="Lara F."/>
            <person name="Le T.-K."/>
            <person name="Lee S.L."/>
            <person name="Legall F.H."/>
            <person name="Lemon S.J."/>
            <person name="Lewis L.R."/>
            <person name="Li B."/>
            <person name="Liu Y."/>
            <person name="Liu Y.-S."/>
            <person name="Lopez J."/>
            <person name="Lozado R.J."/>
            <person name="Lu J."/>
            <person name="Madu R.C."/>
            <person name="Maheshwari M."/>
            <person name="Maheshwari R."/>
            <person name="Malloy K."/>
            <person name="Martinez E."/>
            <person name="Mathew T."/>
            <person name="Mercado I.C."/>
            <person name="Mercado C."/>
            <person name="Meyer B."/>
            <person name="Montgomery K."/>
            <person name="Morgan M.B."/>
            <person name="Munidasa M."/>
            <person name="Nazareth L.V."/>
            <person name="Nelson J."/>
            <person name="Ng B.M."/>
            <person name="Nguyen N.B."/>
            <person name="Nguyen P.Q."/>
            <person name="Nguyen T."/>
            <person name="Obregon M."/>
            <person name="Okwuonu G.O."/>
            <person name="Onwere C.G."/>
            <person name="Orozco G."/>
            <person name="Parra A."/>
            <person name="Patel S."/>
            <person name="Patil S."/>
            <person name="Perez A."/>
            <person name="Perez Y."/>
            <person name="Pham C."/>
            <person name="Primus E.L."/>
            <person name="Pu L.-L."/>
            <person name="Puazo M."/>
            <person name="Qin X."/>
            <person name="Quiroz J.B."/>
            <person name="Reese J."/>
            <person name="Richards S."/>
            <person name="Rives C.M."/>
            <person name="Robberts R."/>
            <person name="Ruiz S.J."/>
            <person name="Ruiz M.J."/>
            <person name="Santibanez J."/>
            <person name="Schneider B.W."/>
            <person name="Sisson I."/>
            <person name="Smith M."/>
            <person name="Sodergren E."/>
            <person name="Song X.-Z."/>
            <person name="Song B.B."/>
            <person name="Summersgill H."/>
            <person name="Thelus R."/>
            <person name="Thornton R.D."/>
            <person name="Trejos Z.Y."/>
            <person name="Usmani K."/>
            <person name="Vattathil S."/>
            <person name="Villasana D."/>
            <person name="Walker D.L."/>
            <person name="Wang S."/>
            <person name="Wang K."/>
            <person name="White C.S."/>
            <person name="Williams A.C."/>
            <person name="Williamson J."/>
            <person name="Wilson K."/>
            <person name="Woghiren I.O."/>
            <person name="Woodworth J.R."/>
            <person name="Worley K.C."/>
            <person name="Wright R.A."/>
            <person name="Wu W."/>
            <person name="Young L."/>
            <person name="Zhang L."/>
            <person name="Zhang J."/>
            <person name="Zhu Y."/>
            <person name="Muzny D.M."/>
            <person name="Weinstock G."/>
            <person name="Gibbs R.A."/>
        </authorList>
    </citation>
    <scope>NUCLEOTIDE SEQUENCE [LARGE SCALE GENOMIC DNA]</scope>
    <source>
        <strain evidence="10">LSR1</strain>
    </source>
</reference>
<evidence type="ECO:0000313" key="9">
    <source>
        <dbReference type="EnsemblMetazoa" id="XP_001950982.1"/>
    </source>
</evidence>
<evidence type="ECO:0000256" key="5">
    <source>
        <dbReference type="ARBA" id="ARBA00022803"/>
    </source>
</evidence>
<dbReference type="InterPro" id="IPR011990">
    <property type="entry name" value="TPR-like_helical_dom_sf"/>
</dbReference>
<evidence type="ECO:0000256" key="7">
    <source>
        <dbReference type="PROSITE-ProRule" id="PRU00339"/>
    </source>
</evidence>
<dbReference type="PANTHER" id="PTHR12558:SF9">
    <property type="entry name" value="CELL DIVISION CYCLE PROTEIN 16 HOMOLOG"/>
    <property type="match status" value="1"/>
</dbReference>
<keyword evidence="5 7" id="KW-0802">TPR repeat</keyword>
<dbReference type="KEGG" id="api:100164425"/>
<dbReference type="GO" id="GO:0005680">
    <property type="term" value="C:anaphase-promoting complex"/>
    <property type="evidence" value="ECO:0007669"/>
    <property type="project" value="TreeGrafter"/>
</dbReference>
<dbReference type="Gene3D" id="1.25.40.10">
    <property type="entry name" value="Tetratricopeptide repeat domain"/>
    <property type="match status" value="1"/>
</dbReference>
<dbReference type="GO" id="GO:0016567">
    <property type="term" value="P:protein ubiquitination"/>
    <property type="evidence" value="ECO:0007669"/>
    <property type="project" value="TreeGrafter"/>
</dbReference>
<proteinExistence type="predicted"/>
<reference evidence="9" key="2">
    <citation type="submission" date="2022-06" db="UniProtKB">
        <authorList>
            <consortium name="EnsemblMetazoa"/>
        </authorList>
    </citation>
    <scope>IDENTIFICATION</scope>
</reference>
<keyword evidence="3" id="KW-0498">Mitosis</keyword>
<feature type="compositionally biased region" description="Polar residues" evidence="8">
    <location>
        <begin position="657"/>
        <end position="671"/>
    </location>
</feature>
<evidence type="ECO:0000256" key="1">
    <source>
        <dbReference type="ARBA" id="ARBA00022618"/>
    </source>
</evidence>
<feature type="compositionally biased region" description="Polar residues" evidence="8">
    <location>
        <begin position="593"/>
        <end position="635"/>
    </location>
</feature>
<dbReference type="GO" id="GO:0005737">
    <property type="term" value="C:cytoplasm"/>
    <property type="evidence" value="ECO:0007669"/>
    <property type="project" value="TreeGrafter"/>
</dbReference>
<name>A0A8R1W8A5_ACYPI</name>
<sequence>MKQSNNNNPHLEKCRKLVRTHLDLQLFSSALFWADKAATLSHFDPRDIYQLASCMFLLKQYQRAVMLIKNKGLDKTDMLCYYMVLRCLVEAKDYTEAANIINSEINPTSCNVSLQQQDMKSHDGLTHFNVQSALFCIKGKIYEALDNRNFATDCYREALRNDVHCYDAFQALIQHQMLTSFEEQMLIQSLPWSNHPNDCITKPLYEVLLKKYQEPKLTGPFSQFDIPVELIMDNLDIQEAEAERHYYACAYKDCFQITESVLKQDPYHPECLPIHIACLVELEKSNDLFYLAHKLVDLQPDQAIAWFAVGCYYYLIGKRDQSRRYLGKATNLDNTFGPAWLAYGHSFAVENEHDQAMAAYFKASQLLKGCHLPLLYIGLECSLTNNIIMAQKYLKEALEIAPNDPFVLHELGVIAFQSHRYKEAELRFLEALERIKQIKQPIIANKWESLFNNLGHVYRKMKNYDKALEYHKQALVISPMNTSTLTCIGFVQSLNNNFRDAVDTFHKALGQKREDTFSSTMLTCVLEICIEDPPLFNDYSDEATESLKLELSKKLPKTNRLLKMNDDNDVVLPFRNPNLRLWNRRLKKKTEDTSSNDPLDDISSNNPTEDISSNKITEDTSSNTNIGDTSCNTVGDTSSSAMVIDSSSAADNSSINMDLSTNMSGNSDSSK</sequence>
<keyword evidence="1" id="KW-0132">Cell division</keyword>
<dbReference type="GeneID" id="100164425"/>
<dbReference type="InterPro" id="IPR019734">
    <property type="entry name" value="TPR_rpt"/>
</dbReference>
<dbReference type="OrthoDB" id="10006270at2759"/>